<dbReference type="SFLD" id="SFLDS00003">
    <property type="entry name" value="Haloacid_Dehalogenase"/>
    <property type="match status" value="1"/>
</dbReference>
<dbReference type="GO" id="GO:0006281">
    <property type="term" value="P:DNA repair"/>
    <property type="evidence" value="ECO:0007669"/>
    <property type="project" value="TreeGrafter"/>
</dbReference>
<name>A0A8J6MZX4_9DELT</name>
<dbReference type="InterPro" id="IPR006439">
    <property type="entry name" value="HAD-SF_hydro_IA"/>
</dbReference>
<dbReference type="GO" id="GO:0008967">
    <property type="term" value="F:phosphoglycolate phosphatase activity"/>
    <property type="evidence" value="ECO:0007669"/>
    <property type="project" value="TreeGrafter"/>
</dbReference>
<dbReference type="InterPro" id="IPR036412">
    <property type="entry name" value="HAD-like_sf"/>
</dbReference>
<dbReference type="Gene3D" id="1.10.150.240">
    <property type="entry name" value="Putative phosphatase, domain 2"/>
    <property type="match status" value="1"/>
</dbReference>
<protein>
    <submittedName>
        <fullName evidence="1">HAD-IA family hydrolase</fullName>
    </submittedName>
</protein>
<dbReference type="InterPro" id="IPR041492">
    <property type="entry name" value="HAD_2"/>
</dbReference>
<evidence type="ECO:0000313" key="1">
    <source>
        <dbReference type="EMBL" id="MBC8177506.1"/>
    </source>
</evidence>
<dbReference type="GO" id="GO:0005829">
    <property type="term" value="C:cytosol"/>
    <property type="evidence" value="ECO:0007669"/>
    <property type="project" value="TreeGrafter"/>
</dbReference>
<reference evidence="1 2" key="1">
    <citation type="submission" date="2020-08" db="EMBL/GenBank/DDBJ databases">
        <title>Bridging the membrane lipid divide: bacteria of the FCB group superphylum have the potential to synthesize archaeal ether lipids.</title>
        <authorList>
            <person name="Villanueva L."/>
            <person name="Von Meijenfeldt F.A.B."/>
            <person name="Westbye A.B."/>
            <person name="Yadav S."/>
            <person name="Hopmans E.C."/>
            <person name="Dutilh B.E."/>
            <person name="Sinninghe Damste J.S."/>
        </authorList>
    </citation>
    <scope>NUCLEOTIDE SEQUENCE [LARGE SCALE GENOMIC DNA]</scope>
    <source>
        <strain evidence="1">NIOZ-UU27</strain>
    </source>
</reference>
<dbReference type="SFLD" id="SFLDG01129">
    <property type="entry name" value="C1.5:_HAD__Beta-PGM__Phosphata"/>
    <property type="match status" value="1"/>
</dbReference>
<organism evidence="1 2">
    <name type="scientific">Candidatus Desulfacyla euxinica</name>
    <dbReference type="NCBI Taxonomy" id="2841693"/>
    <lineage>
        <taxon>Bacteria</taxon>
        <taxon>Deltaproteobacteria</taxon>
        <taxon>Candidatus Desulfacyla</taxon>
    </lineage>
</organism>
<dbReference type="Pfam" id="PF13419">
    <property type="entry name" value="HAD_2"/>
    <property type="match status" value="1"/>
</dbReference>
<dbReference type="InterPro" id="IPR050155">
    <property type="entry name" value="HAD-like_hydrolase_sf"/>
</dbReference>
<dbReference type="Gene3D" id="3.40.50.1000">
    <property type="entry name" value="HAD superfamily/HAD-like"/>
    <property type="match status" value="1"/>
</dbReference>
<dbReference type="InterPro" id="IPR023198">
    <property type="entry name" value="PGP-like_dom2"/>
</dbReference>
<dbReference type="PANTHER" id="PTHR43434">
    <property type="entry name" value="PHOSPHOGLYCOLATE PHOSPHATASE"/>
    <property type="match status" value="1"/>
</dbReference>
<gene>
    <name evidence="1" type="ORF">H8E19_08880</name>
</gene>
<comment type="caution">
    <text evidence="1">The sequence shown here is derived from an EMBL/GenBank/DDBJ whole genome shotgun (WGS) entry which is preliminary data.</text>
</comment>
<accession>A0A8J6MZX4</accession>
<dbReference type="NCBIfam" id="TIGR01549">
    <property type="entry name" value="HAD-SF-IA-v1"/>
    <property type="match status" value="1"/>
</dbReference>
<dbReference type="EMBL" id="JACNJD010000214">
    <property type="protein sequence ID" value="MBC8177506.1"/>
    <property type="molecule type" value="Genomic_DNA"/>
</dbReference>
<dbReference type="Proteomes" id="UP000650524">
    <property type="component" value="Unassembled WGS sequence"/>
</dbReference>
<dbReference type="AlphaFoldDB" id="A0A8J6MZX4"/>
<dbReference type="InterPro" id="IPR023214">
    <property type="entry name" value="HAD_sf"/>
</dbReference>
<keyword evidence="1" id="KW-0378">Hydrolase</keyword>
<dbReference type="SUPFAM" id="SSF56784">
    <property type="entry name" value="HAD-like"/>
    <property type="match status" value="1"/>
</dbReference>
<evidence type="ECO:0000313" key="2">
    <source>
        <dbReference type="Proteomes" id="UP000650524"/>
    </source>
</evidence>
<sequence>MNSKKKISAVIFDCDGVMFDSRQANINFYNHLLEHYGVPLMNEDKVAFVHMNTAEKSVRYIFDGTPFTDEAQAYRMQMDYTPFIRDMVIEPGLKNLLGKLKPRVGLAVATNRSNTIEEVLEKDDLTGFFDIVVSSLDVENPKPHPESIHKILNFFDIGPDQAVYVGDSLIDLHTARAAGVCFIAYGNGNLETTLKAMSMEELEKVLAEINKV</sequence>
<dbReference type="PANTHER" id="PTHR43434:SF1">
    <property type="entry name" value="PHOSPHOGLYCOLATE PHOSPHATASE"/>
    <property type="match status" value="1"/>
</dbReference>
<proteinExistence type="predicted"/>